<accession>A0A439CXA2</accession>
<protein>
    <submittedName>
        <fullName evidence="2">Uncharacterized protein</fullName>
    </submittedName>
</protein>
<name>A0A439CXA2_9PEZI</name>
<reference evidence="2 3" key="1">
    <citation type="submission" date="2018-12" db="EMBL/GenBank/DDBJ databases">
        <title>Draft genome sequence of Xylaria grammica IHI A82.</title>
        <authorList>
            <person name="Buettner E."/>
            <person name="Kellner H."/>
        </authorList>
    </citation>
    <scope>NUCLEOTIDE SEQUENCE [LARGE SCALE GENOMIC DNA]</scope>
    <source>
        <strain evidence="2 3">IHI A82</strain>
    </source>
</reference>
<dbReference type="Proteomes" id="UP000286045">
    <property type="component" value="Unassembled WGS sequence"/>
</dbReference>
<gene>
    <name evidence="2" type="ORF">EKO27_g8346</name>
</gene>
<proteinExistence type="predicted"/>
<feature type="compositionally biased region" description="Low complexity" evidence="1">
    <location>
        <begin position="23"/>
        <end position="32"/>
    </location>
</feature>
<sequence>MVDNPPLMAKETAATADASMVPSATTTETEASVADSKAVAPADESAEPPKPVSVEEVRDEELSDAKPVDAVGSNRKVDEANDEAKPEAKSAERDKTEPPEKKPKTNGTPTNGTVRKPGRPKNDKTAPVPIGKTARKTRSQGAAE</sequence>
<evidence type="ECO:0000313" key="2">
    <source>
        <dbReference type="EMBL" id="RWA06748.1"/>
    </source>
</evidence>
<comment type="caution">
    <text evidence="2">The sequence shown here is derived from an EMBL/GenBank/DDBJ whole genome shotgun (WGS) entry which is preliminary data.</text>
</comment>
<dbReference type="AlphaFoldDB" id="A0A439CXA2"/>
<organism evidence="2 3">
    <name type="scientific">Xylaria grammica</name>
    <dbReference type="NCBI Taxonomy" id="363999"/>
    <lineage>
        <taxon>Eukaryota</taxon>
        <taxon>Fungi</taxon>
        <taxon>Dikarya</taxon>
        <taxon>Ascomycota</taxon>
        <taxon>Pezizomycotina</taxon>
        <taxon>Sordariomycetes</taxon>
        <taxon>Xylariomycetidae</taxon>
        <taxon>Xylariales</taxon>
        <taxon>Xylariaceae</taxon>
        <taxon>Xylaria</taxon>
    </lineage>
</organism>
<feature type="region of interest" description="Disordered" evidence="1">
    <location>
        <begin position="1"/>
        <end position="144"/>
    </location>
</feature>
<evidence type="ECO:0000313" key="3">
    <source>
        <dbReference type="Proteomes" id="UP000286045"/>
    </source>
</evidence>
<keyword evidence="3" id="KW-1185">Reference proteome</keyword>
<evidence type="ECO:0000256" key="1">
    <source>
        <dbReference type="SAM" id="MobiDB-lite"/>
    </source>
</evidence>
<dbReference type="EMBL" id="RYZI01000310">
    <property type="protein sequence ID" value="RWA06748.1"/>
    <property type="molecule type" value="Genomic_DNA"/>
</dbReference>
<feature type="compositionally biased region" description="Basic and acidic residues" evidence="1">
    <location>
        <begin position="75"/>
        <end position="103"/>
    </location>
</feature>